<dbReference type="EMBL" id="VENJ01000018">
    <property type="protein sequence ID" value="MTJ05421.1"/>
    <property type="molecule type" value="Genomic_DNA"/>
</dbReference>
<dbReference type="Proteomes" id="UP000483078">
    <property type="component" value="Unassembled WGS sequence"/>
</dbReference>
<dbReference type="InterPro" id="IPR009839">
    <property type="entry name" value="SseB_N"/>
</dbReference>
<protein>
    <submittedName>
        <fullName evidence="3">SseB family protein</fullName>
    </submittedName>
</protein>
<organism evidence="3 4">
    <name type="scientific">Sediminimonas qiaohouensis</name>
    <dbReference type="NCBI Taxonomy" id="552061"/>
    <lineage>
        <taxon>Bacteria</taxon>
        <taxon>Pseudomonadati</taxon>
        <taxon>Pseudomonadota</taxon>
        <taxon>Alphaproteobacteria</taxon>
        <taxon>Rhodobacterales</taxon>
        <taxon>Roseobacteraceae</taxon>
        <taxon>Sediminimonas</taxon>
    </lineage>
</organism>
<evidence type="ECO:0000256" key="1">
    <source>
        <dbReference type="SAM" id="MobiDB-lite"/>
    </source>
</evidence>
<comment type="caution">
    <text evidence="3">The sequence shown here is derived from an EMBL/GenBank/DDBJ whole genome shotgun (WGS) entry which is preliminary data.</text>
</comment>
<reference evidence="3 4" key="1">
    <citation type="submission" date="2019-06" db="EMBL/GenBank/DDBJ databases">
        <title>Enrichment of Autotrophic Halophilic Microorganisms from Red Sea Brine Pool Using Microbial Electrosynthesis System.</title>
        <authorList>
            <person name="Alqahtani M.F."/>
            <person name="Bajracharya S."/>
            <person name="Katuri K.P."/>
            <person name="Ali M."/>
            <person name="Saikaly P.E."/>
        </authorList>
    </citation>
    <scope>NUCLEOTIDE SEQUENCE [LARGE SCALE GENOMIC DNA]</scope>
    <source>
        <strain evidence="3">MES6</strain>
    </source>
</reference>
<evidence type="ECO:0000313" key="3">
    <source>
        <dbReference type="EMBL" id="MTJ05421.1"/>
    </source>
</evidence>
<dbReference type="RefSeq" id="WP_273250210.1">
    <property type="nucleotide sequence ID" value="NZ_VENJ01000018.1"/>
</dbReference>
<gene>
    <name evidence="3" type="ORF">FH759_12110</name>
</gene>
<evidence type="ECO:0000259" key="2">
    <source>
        <dbReference type="Pfam" id="PF07179"/>
    </source>
</evidence>
<name>A0A7C9MAB6_9RHOB</name>
<accession>A0A7C9MAB6</accession>
<sequence length="264" mass="27680">MDSETALDQAHEAMQAAPDDATARLRFYERLADSEVVVLLTEEARGDALNPELFDLSDARYVLVFDREDRLSRFVGGVAPYAALSGRVVVRLLADQGIGLALNLEVAPSSILLPPDAVAWLARTLDNPPDEAEARISALAPPAGLPENLLTALDAKLASAAGLAEVAYLVQASYADGGQNHLLAFVGARDGADAALAKAVAEALTFTGLEAGTLDVSFAAVGDAIVSRLERHGLRFDLPQPTAQERTAGPAAPGRDPNAPPILR</sequence>
<dbReference type="AlphaFoldDB" id="A0A7C9MAB6"/>
<feature type="region of interest" description="Disordered" evidence="1">
    <location>
        <begin position="236"/>
        <end position="264"/>
    </location>
</feature>
<proteinExistence type="predicted"/>
<evidence type="ECO:0000313" key="4">
    <source>
        <dbReference type="Proteomes" id="UP000483078"/>
    </source>
</evidence>
<feature type="domain" description="SseB protein N-terminal" evidence="2">
    <location>
        <begin position="12"/>
        <end position="120"/>
    </location>
</feature>
<dbReference type="Pfam" id="PF07179">
    <property type="entry name" value="SseB"/>
    <property type="match status" value="1"/>
</dbReference>